<reference evidence="1 2" key="1">
    <citation type="submission" date="2018-05" db="EMBL/GenBank/DDBJ databases">
        <title>Genomic Encyclopedia of Archaeal and Bacterial Type Strains, Phase II (KMG-II): from individual species to whole genera.</title>
        <authorList>
            <person name="Goeker M."/>
        </authorList>
    </citation>
    <scope>NUCLEOTIDE SEQUENCE [LARGE SCALE GENOMIC DNA]</scope>
    <source>
        <strain evidence="1 2">DSM 45184</strain>
    </source>
</reference>
<name>A0A316FP39_9ACTN</name>
<dbReference type="AlphaFoldDB" id="A0A316FP39"/>
<sequence length="152" mass="16424">MVGKIDFSVEPLVREALGAVVGKDLARLQQALGAFTGDEAAIHGLNLATAVSLYVLYDLNEGARSTNEELAEIAGEVATAEKWVGVADDEVNKYLQAAHSGTRVDQILPMERVIILAYVIAANLLASYCDEGEHWWDLLDRAEAAIEASPER</sequence>
<proteinExistence type="predicted"/>
<gene>
    <name evidence="1" type="ORF">BC793_104129</name>
</gene>
<keyword evidence="2" id="KW-1185">Reference proteome</keyword>
<evidence type="ECO:0000313" key="2">
    <source>
        <dbReference type="Proteomes" id="UP000245697"/>
    </source>
</evidence>
<evidence type="ECO:0000313" key="1">
    <source>
        <dbReference type="EMBL" id="PWK49456.1"/>
    </source>
</evidence>
<accession>A0A316FP39</accession>
<organism evidence="1 2">
    <name type="scientific">Actinoplanes xinjiangensis</name>
    <dbReference type="NCBI Taxonomy" id="512350"/>
    <lineage>
        <taxon>Bacteria</taxon>
        <taxon>Bacillati</taxon>
        <taxon>Actinomycetota</taxon>
        <taxon>Actinomycetes</taxon>
        <taxon>Micromonosporales</taxon>
        <taxon>Micromonosporaceae</taxon>
        <taxon>Actinoplanes</taxon>
    </lineage>
</organism>
<protein>
    <submittedName>
        <fullName evidence="1">Uncharacterized protein</fullName>
    </submittedName>
</protein>
<comment type="caution">
    <text evidence="1">The sequence shown here is derived from an EMBL/GenBank/DDBJ whole genome shotgun (WGS) entry which is preliminary data.</text>
</comment>
<dbReference type="EMBL" id="QGGR01000004">
    <property type="protein sequence ID" value="PWK49456.1"/>
    <property type="molecule type" value="Genomic_DNA"/>
</dbReference>
<dbReference type="Proteomes" id="UP000245697">
    <property type="component" value="Unassembled WGS sequence"/>
</dbReference>